<feature type="chain" id="PRO_5038338215" evidence="1">
    <location>
        <begin position="24"/>
        <end position="432"/>
    </location>
</feature>
<dbReference type="EMBL" id="JAGYPN010000001">
    <property type="protein sequence ID" value="MBS4222745.1"/>
    <property type="molecule type" value="Genomic_DNA"/>
</dbReference>
<sequence length="432" mass="47716">MKKFSILLLILTLLLAACSGKSANKEEAIQTDDPDNMSGTITVWGWDVAAETMKLAVDGFQKEYPKVKVEVEDFNSDDLYEKLTVGLAARGAGLPDVVLMEEERIPGYLNQFPEGFVNLSKSGYDEHDDLFSDFKKKAVKNSDGDFIAAPWDIGPAAVFYRTDLFKEAGVDPNAINTWNDYIEAGKKIKAATGAKMLPIDIANYDGVFHMMLQQQGTSYFDESGNINLNSEEAIRAMSTIKELYDQDLVANNDGWNGIVTATINGSVATVPYGIWYTGTIMDQAPDQSGKWGIFYLPEFKEGGTRFANVGGSSLVIPASSKNKSAAYAFVEYFTTNKEAQLAGFEKYGLFPSLKVTYEEPVFNEQSEYFNNEPIFKMIADTVEEVPAITVNEHFARASKIMSDAQSAILFEGKPVKETLEKAGKQLDNEINN</sequence>
<proteinExistence type="predicted"/>
<dbReference type="InterPro" id="IPR050490">
    <property type="entry name" value="Bact_solute-bd_prot1"/>
</dbReference>
<dbReference type="CDD" id="cd13585">
    <property type="entry name" value="PBP2_TMBP_like"/>
    <property type="match status" value="1"/>
</dbReference>
<dbReference type="PANTHER" id="PTHR43649">
    <property type="entry name" value="ARABINOSE-BINDING PROTEIN-RELATED"/>
    <property type="match status" value="1"/>
</dbReference>
<evidence type="ECO:0000256" key="1">
    <source>
        <dbReference type="SAM" id="SignalP"/>
    </source>
</evidence>
<reference evidence="2 3" key="1">
    <citation type="submission" date="2021-05" db="EMBL/GenBank/DDBJ databases">
        <title>Novel Bacillus species.</title>
        <authorList>
            <person name="Liu G."/>
        </authorList>
    </citation>
    <scope>NUCLEOTIDE SEQUENCE [LARGE SCALE GENOMIC DNA]</scope>
    <source>
        <strain evidence="2 3">FJAT-49682</strain>
    </source>
</reference>
<dbReference type="RefSeq" id="WP_213097671.1">
    <property type="nucleotide sequence ID" value="NZ_JAGYPH010000001.1"/>
</dbReference>
<feature type="signal peptide" evidence="1">
    <location>
        <begin position="1"/>
        <end position="23"/>
    </location>
</feature>
<evidence type="ECO:0000313" key="2">
    <source>
        <dbReference type="EMBL" id="MBS4222745.1"/>
    </source>
</evidence>
<comment type="caution">
    <text evidence="2">The sequence shown here is derived from an EMBL/GenBank/DDBJ whole genome shotgun (WGS) entry which is preliminary data.</text>
</comment>
<dbReference type="PANTHER" id="PTHR43649:SF32">
    <property type="entry name" value="SUGAR BINDING SECRETED PROTEIN"/>
    <property type="match status" value="1"/>
</dbReference>
<keyword evidence="3" id="KW-1185">Reference proteome</keyword>
<dbReference type="InterPro" id="IPR006059">
    <property type="entry name" value="SBP"/>
</dbReference>
<dbReference type="PROSITE" id="PS51257">
    <property type="entry name" value="PROKAR_LIPOPROTEIN"/>
    <property type="match status" value="1"/>
</dbReference>
<dbReference type="SUPFAM" id="SSF53850">
    <property type="entry name" value="Periplasmic binding protein-like II"/>
    <property type="match status" value="1"/>
</dbReference>
<dbReference type="Pfam" id="PF13416">
    <property type="entry name" value="SBP_bac_8"/>
    <property type="match status" value="1"/>
</dbReference>
<protein>
    <submittedName>
        <fullName evidence="2">Sugar ABC transporter substrate-binding protein</fullName>
    </submittedName>
</protein>
<dbReference type="Proteomes" id="UP000676456">
    <property type="component" value="Unassembled WGS sequence"/>
</dbReference>
<dbReference type="Gene3D" id="3.40.190.10">
    <property type="entry name" value="Periplasmic binding protein-like II"/>
    <property type="match status" value="1"/>
</dbReference>
<name>A0A942UJT1_9BACI</name>
<accession>A0A942UJT1</accession>
<organism evidence="2 3">
    <name type="scientific">Lederbergia citrea</name>
    <dbReference type="NCBI Taxonomy" id="2833581"/>
    <lineage>
        <taxon>Bacteria</taxon>
        <taxon>Bacillati</taxon>
        <taxon>Bacillota</taxon>
        <taxon>Bacilli</taxon>
        <taxon>Bacillales</taxon>
        <taxon>Bacillaceae</taxon>
        <taxon>Lederbergia</taxon>
    </lineage>
</organism>
<gene>
    <name evidence="2" type="ORF">KHA91_08220</name>
</gene>
<evidence type="ECO:0000313" key="3">
    <source>
        <dbReference type="Proteomes" id="UP000676456"/>
    </source>
</evidence>
<keyword evidence="1" id="KW-0732">Signal</keyword>
<dbReference type="AlphaFoldDB" id="A0A942UJT1"/>